<dbReference type="Proteomes" id="UP000030512">
    <property type="component" value="Chromosome"/>
</dbReference>
<evidence type="ECO:0000256" key="2">
    <source>
        <dbReference type="ARBA" id="ARBA00022692"/>
    </source>
</evidence>
<evidence type="ECO:0000256" key="3">
    <source>
        <dbReference type="ARBA" id="ARBA00022989"/>
    </source>
</evidence>
<dbReference type="InterPro" id="IPR052964">
    <property type="entry name" value="Sporulation_signal_mat"/>
</dbReference>
<organism evidence="7 8">
    <name type="scientific">Methylomonas denitrificans</name>
    <dbReference type="NCBI Taxonomy" id="1538553"/>
    <lineage>
        <taxon>Bacteria</taxon>
        <taxon>Pseudomonadati</taxon>
        <taxon>Pseudomonadota</taxon>
        <taxon>Gammaproteobacteria</taxon>
        <taxon>Methylococcales</taxon>
        <taxon>Methylococcaceae</taxon>
        <taxon>Methylomonas</taxon>
    </lineage>
</organism>
<evidence type="ECO:0000313" key="8">
    <source>
        <dbReference type="Proteomes" id="UP000030512"/>
    </source>
</evidence>
<sequence>MYKLLVQKINALYSKKVPATGVGLFRLLFGLVTLQEVFFLLYFNHLIFDPIPFMDVEFPMIPLFLWLWAAVAFCLIIGYRCQGASIANYVFWLLFVNFTPMQRDFDGGFDLFMIGANFFLIFMPIDKAFSVDSLRKKLLRPFVHYSQYQAEEVSALTYYLPVAICLGFLYFDSAIHKMFAEHWRNGLGAWLPSSIPYYMSALDLSRLLNIEILQKIIGYTIIVFQFTFLLFFHRRQFRWLYFLIGISLHLGITLSFNIYPFGMGMLIFYALVIPFAWYRKIGAFLRLKQPLLTVFYDQQCPLCNRTVLTLNHFDVLHAVDFKPAQVFAIDYPALAELGEKQLLTDLYALDNDGWVYAGVDTYAQILIAMRYTALIGWAMKLPLIYQWICRRYRAIADSRARLVCDVSCLPTSAESLPPTLYERIFEAEHALPARSRVHKISKVLLVLILFQFNSSFHYGLLYRLHVDTRTSPITSMLADMSNAILMMSHTFLGITPHALYLHDHFEGYDRLLAITYLDSNGEEQWLPFVDQHGRLLAPNWGRVHSMWANIAVTPNIDEIRLKKFIMKVTAFWGKKTDLDLETTQFIVKMKRIKAPFVWEKDLRNNNLSGEWQAIGTAQWAGKEVKISLPKDIDIL</sequence>
<dbReference type="PANTHER" id="PTHR39535">
    <property type="entry name" value="SPORULATION-DELAYING PROTEIN SDPB"/>
    <property type="match status" value="1"/>
</dbReference>
<feature type="transmembrane region" description="Helical" evidence="5">
    <location>
        <begin position="212"/>
        <end position="232"/>
    </location>
</feature>
<accession>A0A126T429</accession>
<comment type="subcellular location">
    <subcellularLocation>
        <location evidence="1">Endomembrane system</location>
        <topology evidence="1">Multi-pass membrane protein</topology>
    </subcellularLocation>
</comment>
<gene>
    <name evidence="7" type="ORF">JT25_010140</name>
</gene>
<dbReference type="InterPro" id="IPR007263">
    <property type="entry name" value="DCC1-like"/>
</dbReference>
<dbReference type="RefSeq" id="WP_062328448.1">
    <property type="nucleotide sequence ID" value="NZ_CP014476.1"/>
</dbReference>
<dbReference type="EMBL" id="CP014476">
    <property type="protein sequence ID" value="AMK76845.1"/>
    <property type="molecule type" value="Genomic_DNA"/>
</dbReference>
<dbReference type="InterPro" id="IPR011020">
    <property type="entry name" value="HTTM-like"/>
</dbReference>
<dbReference type="PANTHER" id="PTHR39535:SF2">
    <property type="entry name" value="HTTM DOMAIN-CONTAINING PROTEIN"/>
    <property type="match status" value="1"/>
</dbReference>
<reference evidence="7 8" key="1">
    <citation type="journal article" date="2015" name="Environ. Microbiol.">
        <title>Methane oxidation coupled to nitrate reduction under hypoxia by the Gammaproteobacterium Methylomonas denitrificans, sp. nov. type strain FJG1.</title>
        <authorList>
            <person name="Kits K.D."/>
            <person name="Klotz M.G."/>
            <person name="Stein L.Y."/>
        </authorList>
    </citation>
    <scope>NUCLEOTIDE SEQUENCE [LARGE SCALE GENOMIC DNA]</scope>
    <source>
        <strain evidence="7 8">FJG1</strain>
    </source>
</reference>
<dbReference type="KEGG" id="mdn:JT25_010140"/>
<feature type="transmembrane region" description="Helical" evidence="5">
    <location>
        <begin position="239"/>
        <end position="256"/>
    </location>
</feature>
<evidence type="ECO:0000256" key="4">
    <source>
        <dbReference type="ARBA" id="ARBA00023136"/>
    </source>
</evidence>
<keyword evidence="8" id="KW-1185">Reference proteome</keyword>
<dbReference type="GO" id="GO:0015035">
    <property type="term" value="F:protein-disulfide reductase activity"/>
    <property type="evidence" value="ECO:0007669"/>
    <property type="project" value="InterPro"/>
</dbReference>
<evidence type="ECO:0000313" key="7">
    <source>
        <dbReference type="EMBL" id="AMK76845.1"/>
    </source>
</evidence>
<keyword evidence="4 5" id="KW-0472">Membrane</keyword>
<evidence type="ECO:0000256" key="1">
    <source>
        <dbReference type="ARBA" id="ARBA00004127"/>
    </source>
</evidence>
<keyword evidence="3 5" id="KW-1133">Transmembrane helix</keyword>
<dbReference type="OrthoDB" id="5294764at2"/>
<feature type="transmembrane region" description="Helical" evidence="5">
    <location>
        <begin position="63"/>
        <end position="96"/>
    </location>
</feature>
<dbReference type="STRING" id="1538553.JT25_010140"/>
<dbReference type="Pfam" id="PF04134">
    <property type="entry name" value="DCC1-like"/>
    <property type="match status" value="1"/>
</dbReference>
<proteinExistence type="predicted"/>
<feature type="transmembrane region" description="Helical" evidence="5">
    <location>
        <begin position="153"/>
        <end position="171"/>
    </location>
</feature>
<dbReference type="SMART" id="SM00752">
    <property type="entry name" value="HTTM"/>
    <property type="match status" value="1"/>
</dbReference>
<feature type="transmembrane region" description="Helical" evidence="5">
    <location>
        <begin position="21"/>
        <end position="43"/>
    </location>
</feature>
<keyword evidence="2 5" id="KW-0812">Transmembrane</keyword>
<evidence type="ECO:0000256" key="5">
    <source>
        <dbReference type="SAM" id="Phobius"/>
    </source>
</evidence>
<name>A0A126T429_9GAMM</name>
<protein>
    <submittedName>
        <fullName evidence="7">Thiol-disulfide oxidoreductase</fullName>
    </submittedName>
</protein>
<feature type="transmembrane region" description="Helical" evidence="5">
    <location>
        <begin position="108"/>
        <end position="125"/>
    </location>
</feature>
<dbReference type="AlphaFoldDB" id="A0A126T429"/>
<evidence type="ECO:0000259" key="6">
    <source>
        <dbReference type="SMART" id="SM00752"/>
    </source>
</evidence>
<dbReference type="GO" id="GO:0012505">
    <property type="term" value="C:endomembrane system"/>
    <property type="evidence" value="ECO:0007669"/>
    <property type="project" value="UniProtKB-SubCell"/>
</dbReference>
<feature type="domain" description="HTTM-like" evidence="6">
    <location>
        <begin position="14"/>
        <end position="277"/>
    </location>
</feature>